<evidence type="ECO:0000259" key="1">
    <source>
        <dbReference type="Pfam" id="PF16099"/>
    </source>
</evidence>
<feature type="domain" description="RecQ-mediated genome instability protein 1 C-terminal OB-fold" evidence="1">
    <location>
        <begin position="93"/>
        <end position="203"/>
    </location>
</feature>
<dbReference type="EMBL" id="JASFZW010000010">
    <property type="protein sequence ID" value="KAK2076412.1"/>
    <property type="molecule type" value="Genomic_DNA"/>
</dbReference>
<dbReference type="InterPro" id="IPR032199">
    <property type="entry name" value="RMI1_C"/>
</dbReference>
<dbReference type="Pfam" id="PF16099">
    <property type="entry name" value="RMI1_C"/>
    <property type="match status" value="1"/>
</dbReference>
<proteinExistence type="predicted"/>
<sequence>MPPTLEALEEGLLDAATPTLSQVLRRPKAEDCKAASPGSEAFPEDLAAAFQWTEAVEADPAGRPAFDILGLDEEEADGPAAEDSKAPAGVLGRPFEYLADLAEQLSRGERSFPVKGRIWGVIQRTVGRLQFQDASTKEERYGMDIVIEDGTAAVQARLGHQFLLDFFDMPPLEYRRRLASPEGRAAATGLAQGLTALLAQYCGLIQGE</sequence>
<name>A0AAD9MH78_PROWI</name>
<evidence type="ECO:0000313" key="3">
    <source>
        <dbReference type="Proteomes" id="UP001255856"/>
    </source>
</evidence>
<evidence type="ECO:0000313" key="2">
    <source>
        <dbReference type="EMBL" id="KAK2076412.1"/>
    </source>
</evidence>
<dbReference type="GO" id="GO:0000166">
    <property type="term" value="F:nucleotide binding"/>
    <property type="evidence" value="ECO:0007669"/>
    <property type="project" value="InterPro"/>
</dbReference>
<dbReference type="AlphaFoldDB" id="A0AAD9MH78"/>
<reference evidence="2" key="1">
    <citation type="submission" date="2021-01" db="EMBL/GenBank/DDBJ databases">
        <authorList>
            <person name="Eckstrom K.M.E."/>
        </authorList>
    </citation>
    <scope>NUCLEOTIDE SEQUENCE</scope>
    <source>
        <strain evidence="2">UVCC 0001</strain>
    </source>
</reference>
<comment type="caution">
    <text evidence="2">The sequence shown here is derived from an EMBL/GenBank/DDBJ whole genome shotgun (WGS) entry which is preliminary data.</text>
</comment>
<protein>
    <recommendedName>
        <fullName evidence="1">RecQ-mediated genome instability protein 1 C-terminal OB-fold domain-containing protein</fullName>
    </recommendedName>
</protein>
<gene>
    <name evidence="2" type="ORF">QBZ16_000937</name>
</gene>
<accession>A0AAD9MH78</accession>
<keyword evidence="3" id="KW-1185">Reference proteome</keyword>
<organism evidence="2 3">
    <name type="scientific">Prototheca wickerhamii</name>
    <dbReference type="NCBI Taxonomy" id="3111"/>
    <lineage>
        <taxon>Eukaryota</taxon>
        <taxon>Viridiplantae</taxon>
        <taxon>Chlorophyta</taxon>
        <taxon>core chlorophytes</taxon>
        <taxon>Trebouxiophyceae</taxon>
        <taxon>Chlorellales</taxon>
        <taxon>Chlorellaceae</taxon>
        <taxon>Prototheca</taxon>
    </lineage>
</organism>
<dbReference type="Proteomes" id="UP001255856">
    <property type="component" value="Unassembled WGS sequence"/>
</dbReference>